<name>A0A833P9V2_ACIBZ</name>
<sequence>MVWTTYCLDTPIDYFYNASKISDVVQHFIDNPLDAIFDHKTFAFEELRDFLKSYAGALDEAEKAGYDKYRPRQEPMVIWLPNITSLSPAFIFKSDNNGQTYVVSSEDLPYLENHIID</sequence>
<reference evidence="2" key="1">
    <citation type="journal article" date="2020" name="MBio">
        <title>Horizontal gene transfer to a defensive symbiont with a reduced genome amongst a multipartite beetle microbiome.</title>
        <authorList>
            <person name="Waterworth S.C."/>
            <person name="Florez L.V."/>
            <person name="Rees E.R."/>
            <person name="Hertweck C."/>
            <person name="Kaltenpoth M."/>
            <person name="Kwan J.C."/>
        </authorList>
    </citation>
    <scope>NUCLEOTIDE SEQUENCE [LARGE SCALE GENOMIC DNA]</scope>
</reference>
<accession>A0A833P9V2</accession>
<evidence type="ECO:0000313" key="2">
    <source>
        <dbReference type="Proteomes" id="UP000490535"/>
    </source>
</evidence>
<gene>
    <name evidence="1" type="ORF">GAK29_04910</name>
</gene>
<organism evidence="1 2">
    <name type="scientific">Acinetobacter bereziniae</name>
    <name type="common">Acinetobacter genomosp. 10</name>
    <dbReference type="NCBI Taxonomy" id="106648"/>
    <lineage>
        <taxon>Bacteria</taxon>
        <taxon>Pseudomonadati</taxon>
        <taxon>Pseudomonadota</taxon>
        <taxon>Gammaproteobacteria</taxon>
        <taxon>Moraxellales</taxon>
        <taxon>Moraxellaceae</taxon>
        <taxon>Acinetobacter</taxon>
    </lineage>
</organism>
<comment type="caution">
    <text evidence="1">The sequence shown here is derived from an EMBL/GenBank/DDBJ whole genome shotgun (WGS) entry which is preliminary data.</text>
</comment>
<dbReference type="Proteomes" id="UP000490535">
    <property type="component" value="Unassembled WGS sequence"/>
</dbReference>
<dbReference type="AlphaFoldDB" id="A0A833P9V2"/>
<evidence type="ECO:0000313" key="1">
    <source>
        <dbReference type="EMBL" id="KAF1011986.1"/>
    </source>
</evidence>
<dbReference type="EMBL" id="WNDP01000275">
    <property type="protein sequence ID" value="KAF1011986.1"/>
    <property type="molecule type" value="Genomic_DNA"/>
</dbReference>
<proteinExistence type="predicted"/>
<protein>
    <submittedName>
        <fullName evidence="1">Uncharacterized protein</fullName>
    </submittedName>
</protein>